<reference evidence="3 4" key="1">
    <citation type="submission" date="2018-11" db="EMBL/GenBank/DDBJ databases">
        <title>Sequencing the genomes of 1000 actinobacteria strains.</title>
        <authorList>
            <person name="Klenk H.-P."/>
        </authorList>
    </citation>
    <scope>NUCLEOTIDE SEQUENCE [LARGE SCALE GENOMIC DNA]</scope>
    <source>
        <strain evidence="3 4">DSM 14418</strain>
    </source>
</reference>
<keyword evidence="2" id="KW-0812">Transmembrane</keyword>
<feature type="transmembrane region" description="Helical" evidence="2">
    <location>
        <begin position="153"/>
        <end position="182"/>
    </location>
</feature>
<keyword evidence="2" id="KW-1133">Transmembrane helix</keyword>
<evidence type="ECO:0000313" key="4">
    <source>
        <dbReference type="Proteomes" id="UP000280726"/>
    </source>
</evidence>
<feature type="region of interest" description="Disordered" evidence="1">
    <location>
        <begin position="189"/>
        <end position="230"/>
    </location>
</feature>
<dbReference type="AlphaFoldDB" id="A0A3N5A2Z1"/>
<sequence>MSNPPDDRSPYAPPPPPGQAGRPAGQGSDGDTPGQPYQQGDGQSSGGRQGYGQEPYGQPYSGQQPRSGQQPYTGQQAYGQGYGYQQQYGQPTGQPQRTNGLAVAAFVVGLLSILVAWIPVVGIAGIIGGIVAVVLGIMAMTKANKGQAGGKGLGIAGLVLGVLSVLLGLVVSVILGAALTAFQESDLGAPEPVVEEEPAQEAPADEDLTDAPTGDDATTAPDGAAGDAPDLAAALPLGQGAEVGDYTVTVTGIDLDADEEMGAVEFNEAAEGRYVLADVSVVFNGTDEGDPWIDLNHVFVGADALQYDWASCTATEPNPVFDVPTMGTGASASYQVCMDVPPEAIEGGSFFIEELFAFDDASRAVWEIR</sequence>
<feature type="compositionally biased region" description="Acidic residues" evidence="1">
    <location>
        <begin position="193"/>
        <end position="209"/>
    </location>
</feature>
<evidence type="ECO:0008006" key="5">
    <source>
        <dbReference type="Google" id="ProtNLM"/>
    </source>
</evidence>
<proteinExistence type="predicted"/>
<evidence type="ECO:0000313" key="3">
    <source>
        <dbReference type="EMBL" id="RPF26211.1"/>
    </source>
</evidence>
<feature type="compositionally biased region" description="Low complexity" evidence="1">
    <location>
        <begin position="19"/>
        <end position="42"/>
    </location>
</feature>
<dbReference type="Proteomes" id="UP000280726">
    <property type="component" value="Unassembled WGS sequence"/>
</dbReference>
<dbReference type="RefSeq" id="WP_123914540.1">
    <property type="nucleotide sequence ID" value="NZ_RKRA01000001.1"/>
</dbReference>
<feature type="transmembrane region" description="Helical" evidence="2">
    <location>
        <begin position="123"/>
        <end position="141"/>
    </location>
</feature>
<feature type="compositionally biased region" description="Low complexity" evidence="1">
    <location>
        <begin position="210"/>
        <end position="230"/>
    </location>
</feature>
<accession>A0A3N5A2Z1</accession>
<dbReference type="OrthoDB" id="4939437at2"/>
<evidence type="ECO:0000256" key="2">
    <source>
        <dbReference type="SAM" id="Phobius"/>
    </source>
</evidence>
<protein>
    <recommendedName>
        <fullName evidence="5">DUF4190 domain-containing protein</fullName>
    </recommendedName>
</protein>
<keyword evidence="4" id="KW-1185">Reference proteome</keyword>
<name>A0A3N5A2Z1_9MICO</name>
<feature type="region of interest" description="Disordered" evidence="1">
    <location>
        <begin position="1"/>
        <end position="76"/>
    </location>
</feature>
<keyword evidence="2" id="KW-0472">Membrane</keyword>
<dbReference type="EMBL" id="RKRA01000001">
    <property type="protein sequence ID" value="RPF26211.1"/>
    <property type="molecule type" value="Genomic_DNA"/>
</dbReference>
<evidence type="ECO:0000256" key="1">
    <source>
        <dbReference type="SAM" id="MobiDB-lite"/>
    </source>
</evidence>
<organism evidence="3 4">
    <name type="scientific">Georgenia muralis</name>
    <dbReference type="NCBI Taxonomy" id="154117"/>
    <lineage>
        <taxon>Bacteria</taxon>
        <taxon>Bacillati</taxon>
        <taxon>Actinomycetota</taxon>
        <taxon>Actinomycetes</taxon>
        <taxon>Micrococcales</taxon>
        <taxon>Bogoriellaceae</taxon>
        <taxon>Georgenia</taxon>
    </lineage>
</organism>
<gene>
    <name evidence="3" type="ORF">EDD32_0643</name>
</gene>
<comment type="caution">
    <text evidence="3">The sequence shown here is derived from an EMBL/GenBank/DDBJ whole genome shotgun (WGS) entry which is preliminary data.</text>
</comment>